<evidence type="ECO:0000259" key="14">
    <source>
        <dbReference type="PROSITE" id="PS50109"/>
    </source>
</evidence>
<dbReference type="GO" id="GO:0000155">
    <property type="term" value="F:phosphorelay sensor kinase activity"/>
    <property type="evidence" value="ECO:0007669"/>
    <property type="project" value="InterPro"/>
</dbReference>
<dbReference type="GO" id="GO:0005886">
    <property type="term" value="C:plasma membrane"/>
    <property type="evidence" value="ECO:0007669"/>
    <property type="project" value="UniProtKB-SubCell"/>
</dbReference>
<keyword evidence="10" id="KW-0902">Two-component regulatory system</keyword>
<evidence type="ECO:0000256" key="1">
    <source>
        <dbReference type="ARBA" id="ARBA00000085"/>
    </source>
</evidence>
<feature type="transmembrane region" description="Helical" evidence="13">
    <location>
        <begin position="302"/>
        <end position="323"/>
    </location>
</feature>
<dbReference type="EC" id="2.7.13.3" evidence="3"/>
<proteinExistence type="predicted"/>
<evidence type="ECO:0000256" key="10">
    <source>
        <dbReference type="ARBA" id="ARBA00023012"/>
    </source>
</evidence>
<feature type="domain" description="HAMP" evidence="15">
    <location>
        <begin position="321"/>
        <end position="374"/>
    </location>
</feature>
<dbReference type="InterPro" id="IPR050640">
    <property type="entry name" value="Bact_2-comp_sensor_kinase"/>
</dbReference>
<keyword evidence="6" id="KW-0808">Transferase</keyword>
<feature type="domain" description="Histidine kinase" evidence="14">
    <location>
        <begin position="485"/>
        <end position="581"/>
    </location>
</feature>
<keyword evidence="13" id="KW-0812">Transmembrane</keyword>
<evidence type="ECO:0000259" key="15">
    <source>
        <dbReference type="PROSITE" id="PS50885"/>
    </source>
</evidence>
<dbReference type="SMART" id="SM00304">
    <property type="entry name" value="HAMP"/>
    <property type="match status" value="1"/>
</dbReference>
<dbReference type="SMART" id="SM00387">
    <property type="entry name" value="HATPase_c"/>
    <property type="match status" value="1"/>
</dbReference>
<dbReference type="PROSITE" id="PS50109">
    <property type="entry name" value="HIS_KIN"/>
    <property type="match status" value="1"/>
</dbReference>
<keyword evidence="13" id="KW-1133">Transmembrane helix</keyword>
<evidence type="ECO:0000256" key="3">
    <source>
        <dbReference type="ARBA" id="ARBA00012438"/>
    </source>
</evidence>
<comment type="caution">
    <text evidence="16">The sequence shown here is derived from an EMBL/GenBank/DDBJ whole genome shotgun (WGS) entry which is preliminary data.</text>
</comment>
<evidence type="ECO:0000256" key="6">
    <source>
        <dbReference type="ARBA" id="ARBA00022679"/>
    </source>
</evidence>
<comment type="catalytic activity">
    <reaction evidence="1">
        <text>ATP + protein L-histidine = ADP + protein N-phospho-L-histidine.</text>
        <dbReference type="EC" id="2.7.13.3"/>
    </reaction>
</comment>
<evidence type="ECO:0000256" key="11">
    <source>
        <dbReference type="ARBA" id="ARBA00023136"/>
    </source>
</evidence>
<dbReference type="GO" id="GO:0005524">
    <property type="term" value="F:ATP binding"/>
    <property type="evidence" value="ECO:0007669"/>
    <property type="project" value="UniProtKB-KW"/>
</dbReference>
<sequence length="598" mass="69010">MLKRIMIKLIPTKLKIRLFTASLFLIVLPFAIIQNYQFREVESLVMNQINELNSNQLYQLAEGFESLRSKASLTMFQYEKDFVLMDIWQHPELYNERERNGLMEEKFRLTRNQLPASSYVHYVIADTHENIYSSYTPAKPLQPKTFWKQPEEVGAGPSQQSLGWRLVNSNSLNLDGATSPSLLSNFSVVQDQNRMPMAYIHIFIDYEAWLRANSQDFSTGQSYFIVNQIGETVTQTKRGSLLTEETVRSVLNGERQYPYMEEPGMTSTINSVFIPSMQWYFVGKFPISLFFGDLIGLKRKFLLTSLIITSVFIGITLLISGSITRPLQRVQKKMLEMGKNNLKIQIQEQPYKGEILTFVQSFNRMATDIKDLVEQLKIEERQKEALHFQMLLNQIDPHFLLNTLNTIKWVSLDQNNQTVYEISVALGRLLEASLSSEQDLIHLCKELELIRSYEYIQKYRFKDMFETRYTIESELEYALVPKLCLQPLVENAIYHGFANMQQGGIVDIRIYRERQGMVLEVQDNGQGIQSAQQTTARRQRKGIGLENIKQRIQLLYHAEASVEVVSDSCGTLVRITIPLLIAAPFLEGEDRFVDGSVS</sequence>
<dbReference type="Pfam" id="PF02518">
    <property type="entry name" value="HATPase_c"/>
    <property type="match status" value="1"/>
</dbReference>
<dbReference type="InterPro" id="IPR036890">
    <property type="entry name" value="HATPase_C_sf"/>
</dbReference>
<dbReference type="EMBL" id="SIRE01000046">
    <property type="protein sequence ID" value="TBL68348.1"/>
    <property type="molecule type" value="Genomic_DNA"/>
</dbReference>
<keyword evidence="12" id="KW-0175">Coiled coil</keyword>
<keyword evidence="8" id="KW-0418">Kinase</keyword>
<dbReference type="Gene3D" id="3.30.565.10">
    <property type="entry name" value="Histidine kinase-like ATPase, C-terminal domain"/>
    <property type="match status" value="1"/>
</dbReference>
<dbReference type="InterPro" id="IPR003660">
    <property type="entry name" value="HAMP_dom"/>
</dbReference>
<dbReference type="PANTHER" id="PTHR34220:SF7">
    <property type="entry name" value="SENSOR HISTIDINE KINASE YPDA"/>
    <property type="match status" value="1"/>
</dbReference>
<dbReference type="Pfam" id="PF00672">
    <property type="entry name" value="HAMP"/>
    <property type="match status" value="1"/>
</dbReference>
<evidence type="ECO:0000256" key="9">
    <source>
        <dbReference type="ARBA" id="ARBA00022840"/>
    </source>
</evidence>
<name>A0A4V2J2Z6_9BACL</name>
<organism evidence="16 17">
    <name type="scientific">Paenibacillus thalictri</name>
    <dbReference type="NCBI Taxonomy" id="2527873"/>
    <lineage>
        <taxon>Bacteria</taxon>
        <taxon>Bacillati</taxon>
        <taxon>Bacillota</taxon>
        <taxon>Bacilli</taxon>
        <taxon>Bacillales</taxon>
        <taxon>Paenibacillaceae</taxon>
        <taxon>Paenibacillus</taxon>
    </lineage>
</organism>
<keyword evidence="4" id="KW-1003">Cell membrane</keyword>
<protein>
    <recommendedName>
        <fullName evidence="3">histidine kinase</fullName>
        <ecNumber evidence="3">2.7.13.3</ecNumber>
    </recommendedName>
</protein>
<evidence type="ECO:0000256" key="5">
    <source>
        <dbReference type="ARBA" id="ARBA00022553"/>
    </source>
</evidence>
<evidence type="ECO:0000256" key="7">
    <source>
        <dbReference type="ARBA" id="ARBA00022741"/>
    </source>
</evidence>
<keyword evidence="11 13" id="KW-0472">Membrane</keyword>
<evidence type="ECO:0000313" key="17">
    <source>
        <dbReference type="Proteomes" id="UP000293142"/>
    </source>
</evidence>
<dbReference type="Proteomes" id="UP000293142">
    <property type="component" value="Unassembled WGS sequence"/>
</dbReference>
<dbReference type="InterPro" id="IPR003594">
    <property type="entry name" value="HATPase_dom"/>
</dbReference>
<evidence type="ECO:0000256" key="12">
    <source>
        <dbReference type="SAM" id="Coils"/>
    </source>
</evidence>
<keyword evidence="7" id="KW-0547">Nucleotide-binding</keyword>
<dbReference type="InterPro" id="IPR010559">
    <property type="entry name" value="Sig_transdc_His_kin_internal"/>
</dbReference>
<keyword evidence="5" id="KW-0597">Phosphoprotein</keyword>
<reference evidence="16 17" key="1">
    <citation type="submission" date="2019-02" db="EMBL/GenBank/DDBJ databases">
        <title>Paenibacillus sp. nov., isolated from surface-sterilized tissue of Thalictrum simplex L.</title>
        <authorList>
            <person name="Tuo L."/>
        </authorList>
    </citation>
    <scope>NUCLEOTIDE SEQUENCE [LARGE SCALE GENOMIC DNA]</scope>
    <source>
        <strain evidence="16 17">N2SHLJ1</strain>
    </source>
</reference>
<dbReference type="RefSeq" id="WP_131018865.1">
    <property type="nucleotide sequence ID" value="NZ_SIRE01000046.1"/>
</dbReference>
<dbReference type="InterPro" id="IPR005467">
    <property type="entry name" value="His_kinase_dom"/>
</dbReference>
<gene>
    <name evidence="16" type="ORF">EYB31_38185</name>
</gene>
<feature type="coiled-coil region" evidence="12">
    <location>
        <begin position="362"/>
        <end position="389"/>
    </location>
</feature>
<dbReference type="PANTHER" id="PTHR34220">
    <property type="entry name" value="SENSOR HISTIDINE KINASE YPDA"/>
    <property type="match status" value="1"/>
</dbReference>
<evidence type="ECO:0000256" key="2">
    <source>
        <dbReference type="ARBA" id="ARBA00004651"/>
    </source>
</evidence>
<dbReference type="SUPFAM" id="SSF158472">
    <property type="entry name" value="HAMP domain-like"/>
    <property type="match status" value="1"/>
</dbReference>
<evidence type="ECO:0000256" key="8">
    <source>
        <dbReference type="ARBA" id="ARBA00022777"/>
    </source>
</evidence>
<keyword evidence="17" id="KW-1185">Reference proteome</keyword>
<evidence type="ECO:0000256" key="4">
    <source>
        <dbReference type="ARBA" id="ARBA00022475"/>
    </source>
</evidence>
<keyword evidence="9" id="KW-0067">ATP-binding</keyword>
<dbReference type="PROSITE" id="PS50885">
    <property type="entry name" value="HAMP"/>
    <property type="match status" value="1"/>
</dbReference>
<dbReference type="SUPFAM" id="SSF55874">
    <property type="entry name" value="ATPase domain of HSP90 chaperone/DNA topoisomerase II/histidine kinase"/>
    <property type="match status" value="1"/>
</dbReference>
<evidence type="ECO:0000313" key="16">
    <source>
        <dbReference type="EMBL" id="TBL68348.1"/>
    </source>
</evidence>
<dbReference type="OrthoDB" id="2638092at2"/>
<dbReference type="Gene3D" id="6.10.340.10">
    <property type="match status" value="1"/>
</dbReference>
<accession>A0A4V2J2Z6</accession>
<comment type="subcellular location">
    <subcellularLocation>
        <location evidence="2">Cell membrane</location>
        <topology evidence="2">Multi-pass membrane protein</topology>
    </subcellularLocation>
</comment>
<dbReference type="Pfam" id="PF06580">
    <property type="entry name" value="His_kinase"/>
    <property type="match status" value="1"/>
</dbReference>
<dbReference type="CDD" id="cd06225">
    <property type="entry name" value="HAMP"/>
    <property type="match status" value="1"/>
</dbReference>
<dbReference type="AlphaFoldDB" id="A0A4V2J2Z6"/>
<evidence type="ECO:0000256" key="13">
    <source>
        <dbReference type="SAM" id="Phobius"/>
    </source>
</evidence>